<dbReference type="SUPFAM" id="SSF55874">
    <property type="entry name" value="ATPase domain of HSP90 chaperone/DNA topoisomerase II/histidine kinase"/>
    <property type="match status" value="1"/>
</dbReference>
<dbReference type="InterPro" id="IPR036890">
    <property type="entry name" value="HATPase_C_sf"/>
</dbReference>
<evidence type="ECO:0000313" key="16">
    <source>
        <dbReference type="Proteomes" id="UP000177515"/>
    </source>
</evidence>
<evidence type="ECO:0000256" key="7">
    <source>
        <dbReference type="ARBA" id="ARBA00022777"/>
    </source>
</evidence>
<dbReference type="CDD" id="cd00082">
    <property type="entry name" value="HisKA"/>
    <property type="match status" value="1"/>
</dbReference>
<keyword evidence="7 15" id="KW-0418">Kinase</keyword>
<keyword evidence="11 12" id="KW-0472">Membrane</keyword>
<keyword evidence="5 12" id="KW-0812">Transmembrane</keyword>
<evidence type="ECO:0000259" key="14">
    <source>
        <dbReference type="PROSITE" id="PS50112"/>
    </source>
</evidence>
<gene>
    <name evidence="15" type="ORF">BKK80_18390</name>
</gene>
<keyword evidence="4" id="KW-0808">Transferase</keyword>
<protein>
    <recommendedName>
        <fullName evidence="3">histidine kinase</fullName>
        <ecNumber evidence="3">2.7.13.3</ecNumber>
    </recommendedName>
</protein>
<dbReference type="SUPFAM" id="SSF47384">
    <property type="entry name" value="Homodimeric domain of signal transducing histidine kinase"/>
    <property type="match status" value="1"/>
</dbReference>
<dbReference type="SUPFAM" id="SSF55785">
    <property type="entry name" value="PYP-like sensor domain (PAS domain)"/>
    <property type="match status" value="1"/>
</dbReference>
<evidence type="ECO:0000256" key="9">
    <source>
        <dbReference type="ARBA" id="ARBA00022989"/>
    </source>
</evidence>
<feature type="transmembrane region" description="Helical" evidence="12">
    <location>
        <begin position="33"/>
        <end position="54"/>
    </location>
</feature>
<dbReference type="SMART" id="SM00387">
    <property type="entry name" value="HATPase_c"/>
    <property type="match status" value="1"/>
</dbReference>
<dbReference type="InterPro" id="IPR050351">
    <property type="entry name" value="BphY/WalK/GraS-like"/>
</dbReference>
<evidence type="ECO:0000256" key="2">
    <source>
        <dbReference type="ARBA" id="ARBA00004141"/>
    </source>
</evidence>
<dbReference type="EC" id="2.7.13.3" evidence="3"/>
<organism evidence="15 16">
    <name type="scientific">Cupriavidus malaysiensis</name>
    <dbReference type="NCBI Taxonomy" id="367825"/>
    <lineage>
        <taxon>Bacteria</taxon>
        <taxon>Pseudomonadati</taxon>
        <taxon>Pseudomonadota</taxon>
        <taxon>Betaproteobacteria</taxon>
        <taxon>Burkholderiales</taxon>
        <taxon>Burkholderiaceae</taxon>
        <taxon>Cupriavidus</taxon>
    </lineage>
</organism>
<evidence type="ECO:0000256" key="8">
    <source>
        <dbReference type="ARBA" id="ARBA00022840"/>
    </source>
</evidence>
<dbReference type="InterPro" id="IPR000014">
    <property type="entry name" value="PAS"/>
</dbReference>
<dbReference type="InterPro" id="IPR035965">
    <property type="entry name" value="PAS-like_dom_sf"/>
</dbReference>
<dbReference type="PROSITE" id="PS50112">
    <property type="entry name" value="PAS"/>
    <property type="match status" value="1"/>
</dbReference>
<dbReference type="InterPro" id="IPR005467">
    <property type="entry name" value="His_kinase_dom"/>
</dbReference>
<keyword evidence="10" id="KW-0902">Two-component regulatory system</keyword>
<name>A0ABM6F7K7_9BURK</name>
<evidence type="ECO:0000256" key="12">
    <source>
        <dbReference type="SAM" id="Phobius"/>
    </source>
</evidence>
<feature type="transmembrane region" description="Helical" evidence="12">
    <location>
        <begin position="145"/>
        <end position="164"/>
    </location>
</feature>
<comment type="catalytic activity">
    <reaction evidence="1">
        <text>ATP + protein L-histidine = ADP + protein N-phospho-L-histidine.</text>
        <dbReference type="EC" id="2.7.13.3"/>
    </reaction>
</comment>
<keyword evidence="16" id="KW-1185">Reference proteome</keyword>
<dbReference type="Proteomes" id="UP000177515">
    <property type="component" value="Chromosome 1"/>
</dbReference>
<dbReference type="PANTHER" id="PTHR42878:SF7">
    <property type="entry name" value="SENSOR HISTIDINE KINASE GLRK"/>
    <property type="match status" value="1"/>
</dbReference>
<feature type="transmembrane region" description="Helical" evidence="12">
    <location>
        <begin position="176"/>
        <end position="198"/>
    </location>
</feature>
<keyword evidence="9 12" id="KW-1133">Transmembrane helix</keyword>
<accession>A0ABM6F7K7</accession>
<feature type="transmembrane region" description="Helical" evidence="12">
    <location>
        <begin position="107"/>
        <end position="125"/>
    </location>
</feature>
<keyword evidence="8" id="KW-0067">ATP-binding</keyword>
<proteinExistence type="predicted"/>
<dbReference type="Pfam" id="PF02518">
    <property type="entry name" value="HATPase_c"/>
    <property type="match status" value="1"/>
</dbReference>
<dbReference type="GO" id="GO:0016301">
    <property type="term" value="F:kinase activity"/>
    <property type="evidence" value="ECO:0007669"/>
    <property type="project" value="UniProtKB-KW"/>
</dbReference>
<evidence type="ECO:0000313" key="15">
    <source>
        <dbReference type="EMBL" id="AOZ07584.1"/>
    </source>
</evidence>
<evidence type="ECO:0000256" key="10">
    <source>
        <dbReference type="ARBA" id="ARBA00023012"/>
    </source>
</evidence>
<dbReference type="Pfam" id="PF00512">
    <property type="entry name" value="HisKA"/>
    <property type="match status" value="1"/>
</dbReference>
<comment type="subcellular location">
    <subcellularLocation>
        <location evidence="2">Membrane</location>
        <topology evidence="2">Multi-pass membrane protein</topology>
    </subcellularLocation>
</comment>
<dbReference type="Gene3D" id="3.30.565.10">
    <property type="entry name" value="Histidine kinase-like ATPase, C-terminal domain"/>
    <property type="match status" value="1"/>
</dbReference>
<dbReference type="InterPro" id="IPR003594">
    <property type="entry name" value="HATPase_dom"/>
</dbReference>
<dbReference type="Gene3D" id="1.10.287.130">
    <property type="match status" value="1"/>
</dbReference>
<keyword evidence="6" id="KW-0547">Nucleotide-binding</keyword>
<dbReference type="InterPro" id="IPR036097">
    <property type="entry name" value="HisK_dim/P_sf"/>
</dbReference>
<dbReference type="InterPro" id="IPR003661">
    <property type="entry name" value="HisK_dim/P_dom"/>
</dbReference>
<evidence type="ECO:0000256" key="5">
    <source>
        <dbReference type="ARBA" id="ARBA00022692"/>
    </source>
</evidence>
<dbReference type="PANTHER" id="PTHR42878">
    <property type="entry name" value="TWO-COMPONENT HISTIDINE KINASE"/>
    <property type="match status" value="1"/>
</dbReference>
<feature type="domain" description="PAS" evidence="14">
    <location>
        <begin position="213"/>
        <end position="259"/>
    </location>
</feature>
<dbReference type="RefSeq" id="WP_071015529.1">
    <property type="nucleotide sequence ID" value="NZ_CP017754.1"/>
</dbReference>
<evidence type="ECO:0000256" key="11">
    <source>
        <dbReference type="ARBA" id="ARBA00023136"/>
    </source>
</evidence>
<dbReference type="SMART" id="SM00388">
    <property type="entry name" value="HisKA"/>
    <property type="match status" value="1"/>
</dbReference>
<evidence type="ECO:0000256" key="3">
    <source>
        <dbReference type="ARBA" id="ARBA00012438"/>
    </source>
</evidence>
<evidence type="ECO:0000259" key="13">
    <source>
        <dbReference type="PROSITE" id="PS50109"/>
    </source>
</evidence>
<dbReference type="EMBL" id="CP017754">
    <property type="protein sequence ID" value="AOZ07584.1"/>
    <property type="molecule type" value="Genomic_DNA"/>
</dbReference>
<dbReference type="Pfam" id="PF25323">
    <property type="entry name" value="6TM_PilS"/>
    <property type="match status" value="1"/>
</dbReference>
<dbReference type="PROSITE" id="PS50109">
    <property type="entry name" value="HIS_KIN"/>
    <property type="match status" value="1"/>
</dbReference>
<evidence type="ECO:0000256" key="6">
    <source>
        <dbReference type="ARBA" id="ARBA00022741"/>
    </source>
</evidence>
<reference evidence="15 16" key="1">
    <citation type="submission" date="2016-10" db="EMBL/GenBank/DDBJ databases">
        <title>Complete genome sequences of three Cupriavidus strains isolated from various Malaysian environments.</title>
        <authorList>
            <person name="Abdullah A.A.-A."/>
            <person name="Shafie N.A.H."/>
            <person name="Lau N.S."/>
        </authorList>
    </citation>
    <scope>NUCLEOTIDE SEQUENCE [LARGE SCALE GENOMIC DNA]</scope>
    <source>
        <strain evidence="15 16">USMAA1020</strain>
    </source>
</reference>
<sequence length="687" mass="75540">MKTRQPAAPPAGVLHAMLQTWQQAEPPEFHWRLLHYFCWTRLAVGLLLLGYIWLPSQRGEMLQALPEAPWTWASPMRLVLSYLALALAMAAAALWRRRFHFRVRLQVLADLLLLALLFHALGRHGDGLAMIFLLPALEAGALTSLPFALFAAAVSALTVLGEPMMQTLVARQTAPALLGAGLYGLVFMIAALLMYLLANRQLAQEQLALARERELRLQQLVNRLMVNDMQDGVMLLRANGAVVAANPAAVVLLGVQPAERGGDPRAAGAQREAILFDLRRIPRLQPLAEMLRDWLRSRDDAPRILQLLPLPLRPSSGGGPILHTRLRLRFLLPGVAGLRSTFAASLSTHTLGSASSMRTAAWNEMSPEAAARLRLAIAQNEAMSWSPEDEALLRSEMRDTVLVHIESWERIAEQVQQEKLAAMGRLVASVAHQIRNPLAAISQASELLADSGRRGARAEGDVDARLLRIISDNVRRLDQVVSDVLQMSRRPRTERSAVDLNKALPEIVARWRAEMRSRSARAEAVAGAAPPAGPGHEVNANAIRLTVDVARPVIFEPSQLQQVVGNLLDNAWRYCSRRPGAIRLLAHALDQHHAELIVWNDGSEVSREHQRSLFEPFFTSNAQGTGLGLFMARELCGANDAQVRYGTISLEALLERTGMLAPAARDTLPSKAFVLTLRIDTPETGGT</sequence>
<feature type="domain" description="Histidine kinase" evidence="13">
    <location>
        <begin position="429"/>
        <end position="651"/>
    </location>
</feature>
<evidence type="ECO:0000256" key="4">
    <source>
        <dbReference type="ARBA" id="ARBA00022679"/>
    </source>
</evidence>
<feature type="transmembrane region" description="Helical" evidence="12">
    <location>
        <begin position="74"/>
        <end position="95"/>
    </location>
</feature>
<evidence type="ECO:0000256" key="1">
    <source>
        <dbReference type="ARBA" id="ARBA00000085"/>
    </source>
</evidence>